<protein>
    <submittedName>
        <fullName evidence="1">Uncharacterized protein</fullName>
    </submittedName>
</protein>
<name>A0ABQ4SMD9_9HYPH</name>
<sequence length="78" mass="8610">MKLADWMREERMTARAVASAVTERLPPGESCSASAVEKWRAGVRVPRRRKMQAIITISEGRVTANDFTEASASGERTS</sequence>
<evidence type="ECO:0000313" key="1">
    <source>
        <dbReference type="EMBL" id="GJE03598.1"/>
    </source>
</evidence>
<dbReference type="RefSeq" id="WP_238240985.1">
    <property type="nucleotide sequence ID" value="NZ_BPQQ01000084.1"/>
</dbReference>
<gene>
    <name evidence="1" type="ORF">GMJLKIPL_5555</name>
</gene>
<reference evidence="1" key="2">
    <citation type="submission" date="2021-08" db="EMBL/GenBank/DDBJ databases">
        <authorList>
            <person name="Tani A."/>
            <person name="Ola A."/>
            <person name="Ogura Y."/>
            <person name="Katsura K."/>
            <person name="Hayashi T."/>
        </authorList>
    </citation>
    <scope>NUCLEOTIDE SEQUENCE</scope>
    <source>
        <strain evidence="1">DSM 17168</strain>
    </source>
</reference>
<keyword evidence="2" id="KW-1185">Reference proteome</keyword>
<organism evidence="1 2">
    <name type="scientific">Methylobacterium isbiliense</name>
    <dbReference type="NCBI Taxonomy" id="315478"/>
    <lineage>
        <taxon>Bacteria</taxon>
        <taxon>Pseudomonadati</taxon>
        <taxon>Pseudomonadota</taxon>
        <taxon>Alphaproteobacteria</taxon>
        <taxon>Hyphomicrobiales</taxon>
        <taxon>Methylobacteriaceae</taxon>
        <taxon>Methylobacterium</taxon>
    </lineage>
</organism>
<accession>A0ABQ4SMD9</accession>
<dbReference type="Proteomes" id="UP001055153">
    <property type="component" value="Unassembled WGS sequence"/>
</dbReference>
<comment type="caution">
    <text evidence="1">The sequence shown here is derived from an EMBL/GenBank/DDBJ whole genome shotgun (WGS) entry which is preliminary data.</text>
</comment>
<reference evidence="1" key="1">
    <citation type="journal article" date="2021" name="Front. Microbiol.">
        <title>Comprehensive Comparative Genomics and Phenotyping of Methylobacterium Species.</title>
        <authorList>
            <person name="Alessa O."/>
            <person name="Ogura Y."/>
            <person name="Fujitani Y."/>
            <person name="Takami H."/>
            <person name="Hayashi T."/>
            <person name="Sahin N."/>
            <person name="Tani A."/>
        </authorList>
    </citation>
    <scope>NUCLEOTIDE SEQUENCE</scope>
    <source>
        <strain evidence="1">DSM 17168</strain>
    </source>
</reference>
<proteinExistence type="predicted"/>
<evidence type="ECO:0000313" key="2">
    <source>
        <dbReference type="Proteomes" id="UP001055153"/>
    </source>
</evidence>
<dbReference type="EMBL" id="BPQQ01000084">
    <property type="protein sequence ID" value="GJE03598.1"/>
    <property type="molecule type" value="Genomic_DNA"/>
</dbReference>